<evidence type="ECO:0000256" key="3">
    <source>
        <dbReference type="ARBA" id="ARBA00008212"/>
    </source>
</evidence>
<keyword evidence="6" id="KW-0479">Metal-binding</keyword>
<proteinExistence type="inferred from homology"/>
<dbReference type="WBParaSite" id="PgR176_g005_t04">
    <property type="protein sequence ID" value="PgR176_g005_t04"/>
    <property type="gene ID" value="PgR176_g005"/>
</dbReference>
<evidence type="ECO:0000256" key="4">
    <source>
        <dbReference type="ARBA" id="ARBA00020923"/>
    </source>
</evidence>
<dbReference type="Gene3D" id="3.30.40.10">
    <property type="entry name" value="Zinc/RING finger domain, C3HC4 (zinc finger)"/>
    <property type="match status" value="1"/>
</dbReference>
<comment type="similarity">
    <text evidence="3">Belongs to the NSE2 family.</text>
</comment>
<dbReference type="Pfam" id="PF11789">
    <property type="entry name" value="zf-Nse"/>
    <property type="match status" value="1"/>
</dbReference>
<evidence type="ECO:0000256" key="10">
    <source>
        <dbReference type="ARBA" id="ARBA00023242"/>
    </source>
</evidence>
<keyword evidence="7" id="KW-0863">Zinc-finger</keyword>
<evidence type="ECO:0000256" key="6">
    <source>
        <dbReference type="ARBA" id="ARBA00022723"/>
    </source>
</evidence>
<evidence type="ECO:0000256" key="8">
    <source>
        <dbReference type="ARBA" id="ARBA00022786"/>
    </source>
</evidence>
<evidence type="ECO:0000256" key="2">
    <source>
        <dbReference type="ARBA" id="ARBA00004718"/>
    </source>
</evidence>
<dbReference type="GO" id="GO:0000724">
    <property type="term" value="P:double-strand break repair via homologous recombination"/>
    <property type="evidence" value="ECO:0007669"/>
    <property type="project" value="InterPro"/>
</dbReference>
<dbReference type="PANTHER" id="PTHR21330:SF1">
    <property type="entry name" value="E3 SUMO-PROTEIN LIGASE NSE2"/>
    <property type="match status" value="1"/>
</dbReference>
<dbReference type="PANTHER" id="PTHR21330">
    <property type="entry name" value="E3 SUMO-PROTEIN LIGASE NSE2"/>
    <property type="match status" value="1"/>
</dbReference>
<dbReference type="AlphaFoldDB" id="A0A915CH94"/>
<keyword evidence="9" id="KW-0862">Zinc</keyword>
<accession>A0A915CH94</accession>
<evidence type="ECO:0000259" key="13">
    <source>
        <dbReference type="Pfam" id="PF11789"/>
    </source>
</evidence>
<keyword evidence="14" id="KW-1185">Reference proteome</keyword>
<evidence type="ECO:0000256" key="7">
    <source>
        <dbReference type="ARBA" id="ARBA00022771"/>
    </source>
</evidence>
<keyword evidence="5" id="KW-0808">Transferase</keyword>
<comment type="pathway">
    <text evidence="2">Protein modification; protein sumoylation.</text>
</comment>
<evidence type="ECO:0000313" key="15">
    <source>
        <dbReference type="WBParaSite" id="PgR176_g005_t04"/>
    </source>
</evidence>
<reference evidence="15" key="1">
    <citation type="submission" date="2022-11" db="UniProtKB">
        <authorList>
            <consortium name="WormBaseParasite"/>
        </authorList>
    </citation>
    <scope>IDENTIFICATION</scope>
</reference>
<protein>
    <recommendedName>
        <fullName evidence="4">E3 SUMO-protein ligase NSE2</fullName>
    </recommendedName>
    <alternativeName>
        <fullName evidence="11">E3 SUMO-protein transferase NSE2</fullName>
    </alternativeName>
    <alternativeName>
        <fullName evidence="12">Non-structural maintenance of chromosomes element 2 homolog</fullName>
    </alternativeName>
</protein>
<dbReference type="Proteomes" id="UP000887569">
    <property type="component" value="Unplaced"/>
</dbReference>
<evidence type="ECO:0000256" key="5">
    <source>
        <dbReference type="ARBA" id="ARBA00022679"/>
    </source>
</evidence>
<feature type="domain" description="SP-RING-type" evidence="13">
    <location>
        <begin position="131"/>
        <end position="188"/>
    </location>
</feature>
<evidence type="ECO:0000256" key="11">
    <source>
        <dbReference type="ARBA" id="ARBA00031731"/>
    </source>
</evidence>
<name>A0A915CH94_PARUN</name>
<organism evidence="14 15">
    <name type="scientific">Parascaris univalens</name>
    <name type="common">Nematode worm</name>
    <dbReference type="NCBI Taxonomy" id="6257"/>
    <lineage>
        <taxon>Eukaryota</taxon>
        <taxon>Metazoa</taxon>
        <taxon>Ecdysozoa</taxon>
        <taxon>Nematoda</taxon>
        <taxon>Chromadorea</taxon>
        <taxon>Rhabditida</taxon>
        <taxon>Spirurina</taxon>
        <taxon>Ascaridomorpha</taxon>
        <taxon>Ascaridoidea</taxon>
        <taxon>Ascarididae</taxon>
        <taxon>Parascaris</taxon>
    </lineage>
</organism>
<evidence type="ECO:0000256" key="12">
    <source>
        <dbReference type="ARBA" id="ARBA00032533"/>
    </source>
</evidence>
<evidence type="ECO:0000313" key="14">
    <source>
        <dbReference type="Proteomes" id="UP000887569"/>
    </source>
</evidence>
<sequence>MEKNDRLGDVSMLSSRDKKTVIDMAGYEEEGNIDKFLDDLYETAKYLSEHREKLDNQVLLEEMVRTAEELERKSKCTKQVCEEVSGLIAQEDPKLDHMRGFYKRRLDELMDKERQVPIERYEALRREQSVVTERHIISDVDPYTKKKIRTPLRNVHCGHVYDKEGVMALLQQCGAPDHRRPCAVQGCENADIKMEDMKDYLEFFALLHSA</sequence>
<dbReference type="GO" id="GO:0016925">
    <property type="term" value="P:protein sumoylation"/>
    <property type="evidence" value="ECO:0007669"/>
    <property type="project" value="TreeGrafter"/>
</dbReference>
<evidence type="ECO:0000256" key="9">
    <source>
        <dbReference type="ARBA" id="ARBA00022833"/>
    </source>
</evidence>
<dbReference type="InterPro" id="IPR013083">
    <property type="entry name" value="Znf_RING/FYVE/PHD"/>
</dbReference>
<dbReference type="GO" id="GO:0008270">
    <property type="term" value="F:zinc ion binding"/>
    <property type="evidence" value="ECO:0007669"/>
    <property type="project" value="UniProtKB-KW"/>
</dbReference>
<keyword evidence="10" id="KW-0539">Nucleus</keyword>
<keyword evidence="8" id="KW-0833">Ubl conjugation pathway</keyword>
<comment type="subcellular location">
    <subcellularLocation>
        <location evidence="1">Nucleus</location>
    </subcellularLocation>
</comment>
<dbReference type="InterPro" id="IPR004181">
    <property type="entry name" value="Znf_MIZ"/>
</dbReference>
<dbReference type="GO" id="GO:0030915">
    <property type="term" value="C:Smc5-Smc6 complex"/>
    <property type="evidence" value="ECO:0007669"/>
    <property type="project" value="InterPro"/>
</dbReference>
<dbReference type="GO" id="GO:0061665">
    <property type="term" value="F:SUMO ligase activity"/>
    <property type="evidence" value="ECO:0007669"/>
    <property type="project" value="TreeGrafter"/>
</dbReference>
<dbReference type="InterPro" id="IPR026846">
    <property type="entry name" value="Nse2(Mms21)"/>
</dbReference>
<dbReference type="GO" id="GO:0005634">
    <property type="term" value="C:nucleus"/>
    <property type="evidence" value="ECO:0007669"/>
    <property type="project" value="UniProtKB-SubCell"/>
</dbReference>
<evidence type="ECO:0000256" key="1">
    <source>
        <dbReference type="ARBA" id="ARBA00004123"/>
    </source>
</evidence>